<keyword evidence="2 4" id="KW-0863">Zinc-finger</keyword>
<keyword evidence="7" id="KW-1185">Reference proteome</keyword>
<accession>A0ABZ0NN56</accession>
<reference evidence="6 7" key="1">
    <citation type="submission" date="2023-09" db="EMBL/GenBank/DDBJ databases">
        <title>Complete-Gapless Cercospora beticola genome.</title>
        <authorList>
            <person name="Wyatt N.A."/>
            <person name="Spanner R.E."/>
            <person name="Bolton M.D."/>
        </authorList>
    </citation>
    <scope>NUCLEOTIDE SEQUENCE [LARGE SCALE GENOMIC DNA]</scope>
    <source>
        <strain evidence="6">Cb09-40</strain>
    </source>
</reference>
<proteinExistence type="predicted"/>
<dbReference type="Gene3D" id="3.30.40.10">
    <property type="entry name" value="Zinc/RING finger domain, C3HC4 (zinc finger)"/>
    <property type="match status" value="1"/>
</dbReference>
<dbReference type="EMBL" id="CP134186">
    <property type="protein sequence ID" value="WPB00935.1"/>
    <property type="molecule type" value="Genomic_DNA"/>
</dbReference>
<dbReference type="InterPro" id="IPR013083">
    <property type="entry name" value="Znf_RING/FYVE/PHD"/>
</dbReference>
<evidence type="ECO:0000256" key="3">
    <source>
        <dbReference type="ARBA" id="ARBA00022833"/>
    </source>
</evidence>
<feature type="domain" description="RING-type" evidence="5">
    <location>
        <begin position="21"/>
        <end position="62"/>
    </location>
</feature>
<evidence type="ECO:0000256" key="2">
    <source>
        <dbReference type="ARBA" id="ARBA00022771"/>
    </source>
</evidence>
<gene>
    <name evidence="6" type="ORF">RHO25_005555</name>
</gene>
<organism evidence="6 7">
    <name type="scientific">Cercospora beticola</name>
    <name type="common">Sugarbeet leaf spot fungus</name>
    <dbReference type="NCBI Taxonomy" id="122368"/>
    <lineage>
        <taxon>Eukaryota</taxon>
        <taxon>Fungi</taxon>
        <taxon>Dikarya</taxon>
        <taxon>Ascomycota</taxon>
        <taxon>Pezizomycotina</taxon>
        <taxon>Dothideomycetes</taxon>
        <taxon>Dothideomycetidae</taxon>
        <taxon>Mycosphaerellales</taxon>
        <taxon>Mycosphaerellaceae</taxon>
        <taxon>Cercospora</taxon>
    </lineage>
</organism>
<dbReference type="Pfam" id="PF13639">
    <property type="entry name" value="zf-RING_2"/>
    <property type="match status" value="1"/>
</dbReference>
<dbReference type="Proteomes" id="UP001302367">
    <property type="component" value="Chromosome 3"/>
</dbReference>
<protein>
    <recommendedName>
        <fullName evidence="5">RING-type domain-containing protein</fullName>
    </recommendedName>
</protein>
<evidence type="ECO:0000313" key="6">
    <source>
        <dbReference type="EMBL" id="WPB00935.1"/>
    </source>
</evidence>
<evidence type="ECO:0000259" key="5">
    <source>
        <dbReference type="PROSITE" id="PS50089"/>
    </source>
</evidence>
<evidence type="ECO:0000256" key="1">
    <source>
        <dbReference type="ARBA" id="ARBA00022723"/>
    </source>
</evidence>
<keyword evidence="1" id="KW-0479">Metal-binding</keyword>
<dbReference type="SMART" id="SM00184">
    <property type="entry name" value="RING"/>
    <property type="match status" value="1"/>
</dbReference>
<sequence length="549" mass="62751">MALPTKAEYLADLRPLDENECGICLELMSQAAKPTQTQCRHIFCYECIHRWLRDQSNCPHCRTELYQAVQENNELVTLGLRSIDHGPIILSGATLHKELCDYILLHRMRNDHLVNENPLSPLWYIPDVPSFVDRLLDHNVRCTFSWRSATQIYGFDHLSVNGDIALDLPVRAVVHLLNVLSDQLRNFFNAVDNETFTNQLVTVANHAAMSEHEEFGIRFPGKGFARLALDPDRAEASQVKMTHAPEPPASPFCDVYIPDVILPGQVMHRQLGYEIDSMARLNRFFLFVEAPRHLPFAIPDEPDFMDQLSQLDAGYSFKWCQVTRSFKLFGVILPDGRPTDDVPHALQPFTDAVKTFFNAVNNVDLTNKVVQEAREGDEWFVEFDEFSNENIAAIREDDLIFAGMTDDDIRAIIPADRGPITISGAVLHGTVRAHARLSWELNESFADMDEDPFPVPVPPDFFDDLLVHDIRYTFIWRHKARAYGFNHLSANRELADLLSTTERPLGPMAEQLRQFFNLPECHDMMRADATRWFRDGRDLGEGHEITFFG</sequence>
<dbReference type="InterPro" id="IPR017907">
    <property type="entry name" value="Znf_RING_CS"/>
</dbReference>
<dbReference type="GeneID" id="35427552"/>
<keyword evidence="3" id="KW-0862">Zinc</keyword>
<dbReference type="InterPro" id="IPR047134">
    <property type="entry name" value="RNF4"/>
</dbReference>
<evidence type="ECO:0000313" key="7">
    <source>
        <dbReference type="Proteomes" id="UP001302367"/>
    </source>
</evidence>
<dbReference type="PANTHER" id="PTHR23041">
    <property type="entry name" value="RING FINGER DOMAIN-CONTAINING"/>
    <property type="match status" value="1"/>
</dbReference>
<dbReference type="PANTHER" id="PTHR23041:SF78">
    <property type="entry name" value="E3 UBIQUITIN-PROTEIN LIGASE RNF4"/>
    <property type="match status" value="1"/>
</dbReference>
<dbReference type="SUPFAM" id="SSF57850">
    <property type="entry name" value="RING/U-box"/>
    <property type="match status" value="1"/>
</dbReference>
<dbReference type="PROSITE" id="PS50089">
    <property type="entry name" value="ZF_RING_2"/>
    <property type="match status" value="1"/>
</dbReference>
<dbReference type="RefSeq" id="XP_023457369.2">
    <property type="nucleotide sequence ID" value="XM_023596446.2"/>
</dbReference>
<dbReference type="InterPro" id="IPR001841">
    <property type="entry name" value="Znf_RING"/>
</dbReference>
<evidence type="ECO:0000256" key="4">
    <source>
        <dbReference type="PROSITE-ProRule" id="PRU00175"/>
    </source>
</evidence>
<name>A0ABZ0NN56_CERBT</name>
<dbReference type="PROSITE" id="PS00518">
    <property type="entry name" value="ZF_RING_1"/>
    <property type="match status" value="1"/>
</dbReference>